<sequence>MAAQDQPDFDGFTAESTDDSSTGWISVGPGETHTGEITAYRPYAGDYGVIEIDGRPFSLNKTQRDTLIATLVVGKQVGLRSSTEEESFENSDGETVTYYPTQIGFKTDD</sequence>
<proteinExistence type="predicted"/>
<name>A0A897N0R5_9EURY</name>
<dbReference type="EMBL" id="CP064787">
    <property type="protein sequence ID" value="QSG06081.1"/>
    <property type="molecule type" value="Genomic_DNA"/>
</dbReference>
<dbReference type="Proteomes" id="UP000663525">
    <property type="component" value="Chromosome"/>
</dbReference>
<protein>
    <submittedName>
        <fullName evidence="2">Uncharacterized protein</fullName>
    </submittedName>
</protein>
<dbReference type="RefSeq" id="WP_229112471.1">
    <property type="nucleotide sequence ID" value="NZ_CP064787.1"/>
</dbReference>
<gene>
    <name evidence="2" type="ORF">HSR121_1746</name>
</gene>
<feature type="region of interest" description="Disordered" evidence="1">
    <location>
        <begin position="1"/>
        <end position="33"/>
    </location>
</feature>
<evidence type="ECO:0000256" key="1">
    <source>
        <dbReference type="SAM" id="MobiDB-lite"/>
    </source>
</evidence>
<dbReference type="AlphaFoldDB" id="A0A897N0R5"/>
<dbReference type="GeneID" id="68855335"/>
<evidence type="ECO:0000313" key="2">
    <source>
        <dbReference type="EMBL" id="QSG06081.1"/>
    </source>
</evidence>
<accession>A0A897N0R5</accession>
<evidence type="ECO:0000313" key="3">
    <source>
        <dbReference type="Proteomes" id="UP000663525"/>
    </source>
</evidence>
<reference evidence="2" key="1">
    <citation type="submission" date="2020-11" db="EMBL/GenBank/DDBJ databases">
        <title>Carbohydrate-dependent, anaerobic sulfur respiration: A novel catabolism in halophilic archaea.</title>
        <authorList>
            <person name="Sorokin D.Y."/>
            <person name="Messina E."/>
            <person name="Smedile F."/>
            <person name="La Cono V."/>
            <person name="Hallsworth J.E."/>
            <person name="Yakimov M.M."/>
        </authorList>
    </citation>
    <scope>NUCLEOTIDE SEQUENCE</scope>
    <source>
        <strain evidence="2">HSR12-1</strain>
    </source>
</reference>
<organism evidence="2 3">
    <name type="scientific">Halapricum desulfuricans</name>
    <dbReference type="NCBI Taxonomy" id="2841257"/>
    <lineage>
        <taxon>Archaea</taxon>
        <taxon>Methanobacteriati</taxon>
        <taxon>Methanobacteriota</taxon>
        <taxon>Stenosarchaea group</taxon>
        <taxon>Halobacteria</taxon>
        <taxon>Halobacteriales</taxon>
        <taxon>Haloarculaceae</taxon>
        <taxon>Halapricum</taxon>
    </lineage>
</organism>